<evidence type="ECO:0000256" key="7">
    <source>
        <dbReference type="ARBA" id="ARBA00023015"/>
    </source>
</evidence>
<dbReference type="FunCoup" id="A0A6I9S7C8">
    <property type="interactions" value="2811"/>
</dbReference>
<evidence type="ECO:0000256" key="14">
    <source>
        <dbReference type="ARBA" id="ARBA00056763"/>
    </source>
</evidence>
<dbReference type="InterPro" id="IPR004827">
    <property type="entry name" value="bZIP"/>
</dbReference>
<dbReference type="GO" id="GO:0003700">
    <property type="term" value="F:DNA-binding transcription factor activity"/>
    <property type="evidence" value="ECO:0007669"/>
    <property type="project" value="InterPro"/>
</dbReference>
<dbReference type="RefSeq" id="XP_010938842.1">
    <property type="nucleotide sequence ID" value="XM_010940540.3"/>
</dbReference>
<dbReference type="PROSITE" id="PS50217">
    <property type="entry name" value="BZIP"/>
    <property type="match status" value="1"/>
</dbReference>
<keyword evidence="9" id="KW-0472">Membrane</keyword>
<evidence type="ECO:0000256" key="3">
    <source>
        <dbReference type="ARBA" id="ARBA00007163"/>
    </source>
</evidence>
<evidence type="ECO:0000256" key="11">
    <source>
        <dbReference type="ARBA" id="ARBA00023180"/>
    </source>
</evidence>
<sequence>MAEHSFLDPSPFGSNPSMDTSYPPFFDSDLTLDDLPLPDDFAADFAFHDLDISTDFPIEDLLRSPEDQPFPPSGDGSPLPDSNDGSGVSSSCPASGHQTSDLSRNNGPSSPDSGHSATCSPDSANFSGISSQEEVKLEEENSRWSLKRKQDREDGCPNLSPTPNPRNSKYQRSEEGNCASAFNAGSEEEDKRKARLMRNRESAQLSRQRKKHYVEELEEKVKLMHSTINELKTKISYIMAENASLRQQLGGSSGNCPPPGVYPPPPMAPVHFPWIPGYALRPPGSQVPLVPIPKLKPQQPTSTPRAKKSESKKSESKVKKVASVSLLGLLFALLFFRSVIPGVTPRNGGDRDEIVGGLGVAKGAIFGQSKSRILSVSGRGSGLNSTDEIGLCNGKMGFGEGGVDRVTGRRCETGVDGSVFKVKQNSSETLPALLYVPRNGKHVKINGNLIINSVLASEKAMARTNSRDQVRQSSGKEGKETGLAIPDNVALALALSKSGREVDQHSNTYRSSGEHQRALASDTEDVYRDNSKSIPADGPLHQWFREGMTGPVLSSGMCTEVFQFDVSPASTSGGIIPATKIVNASVANATGKLPSSAHQRKMKNRRIMYPEPIPLPGTTLNDTEYFAEPSESSKLHDNKSVSSMVVSVLADPREAGDGEGDARISPKSLSRIFVVVLLDGVKYVTYSCGLPFKGSGPHLVN</sequence>
<feature type="compositionally biased region" description="Polar residues" evidence="16">
    <location>
        <begin position="88"/>
        <end position="132"/>
    </location>
</feature>
<dbReference type="Proteomes" id="UP000504607">
    <property type="component" value="Chromosome 14"/>
</dbReference>
<dbReference type="PANTHER" id="PTHR47416">
    <property type="entry name" value="BASIC-LEUCINE ZIPPER TRANSCRIPTION FACTOR F-RELATED"/>
    <property type="match status" value="1"/>
</dbReference>
<keyword evidence="5" id="KW-0256">Endoplasmic reticulum</keyword>
<dbReference type="InParanoid" id="A0A6I9S7C8"/>
<dbReference type="Gene3D" id="1.20.5.170">
    <property type="match status" value="1"/>
</dbReference>
<dbReference type="GO" id="GO:0005634">
    <property type="term" value="C:nucleus"/>
    <property type="evidence" value="ECO:0007669"/>
    <property type="project" value="UniProtKB-SubCell"/>
</dbReference>
<keyword evidence="10" id="KW-0804">Transcription</keyword>
<dbReference type="GO" id="GO:0034976">
    <property type="term" value="P:response to endoplasmic reticulum stress"/>
    <property type="evidence" value="ECO:0007669"/>
    <property type="project" value="UniProtKB-ARBA"/>
</dbReference>
<evidence type="ECO:0000259" key="17">
    <source>
        <dbReference type="PROSITE" id="PS50217"/>
    </source>
</evidence>
<evidence type="ECO:0000256" key="9">
    <source>
        <dbReference type="ARBA" id="ARBA00023136"/>
    </source>
</evidence>
<comment type="function">
    <text evidence="14">Transcription factor involved in endoplasmic reticulum (ER) stress response. Acts as a ER stress sensor and activates the transcription factor BZIP50 and the chaperone BIP1.</text>
</comment>
<keyword evidence="6" id="KW-1133">Transmembrane helix</keyword>
<keyword evidence="15" id="KW-0175">Coiled coil</keyword>
<evidence type="ECO:0000313" key="18">
    <source>
        <dbReference type="Proteomes" id="UP000504607"/>
    </source>
</evidence>
<dbReference type="GO" id="GO:0005789">
    <property type="term" value="C:endoplasmic reticulum membrane"/>
    <property type="evidence" value="ECO:0007669"/>
    <property type="project" value="UniProtKB-SubCell"/>
</dbReference>
<dbReference type="SMART" id="SM00338">
    <property type="entry name" value="BRLZ"/>
    <property type="match status" value="1"/>
</dbReference>
<feature type="region of interest" description="Disordered" evidence="16">
    <location>
        <begin position="289"/>
        <end position="315"/>
    </location>
</feature>
<evidence type="ECO:0000313" key="19">
    <source>
        <dbReference type="RefSeq" id="XP_010938842.1"/>
    </source>
</evidence>
<reference evidence="19" key="1">
    <citation type="submission" date="2025-08" db="UniProtKB">
        <authorList>
            <consortium name="RefSeq"/>
        </authorList>
    </citation>
    <scope>IDENTIFICATION</scope>
</reference>
<dbReference type="GeneID" id="105057834"/>
<feature type="region of interest" description="Disordered" evidence="16">
    <location>
        <begin position="463"/>
        <end position="482"/>
    </location>
</feature>
<dbReference type="InterPro" id="IPR046347">
    <property type="entry name" value="bZIP_sf"/>
</dbReference>
<evidence type="ECO:0000256" key="5">
    <source>
        <dbReference type="ARBA" id="ARBA00022824"/>
    </source>
</evidence>
<feature type="compositionally biased region" description="Low complexity" evidence="16">
    <location>
        <begin position="73"/>
        <end position="87"/>
    </location>
</feature>
<evidence type="ECO:0000256" key="12">
    <source>
        <dbReference type="ARBA" id="ARBA00023230"/>
    </source>
</evidence>
<keyword evidence="8" id="KW-0238">DNA-binding</keyword>
<evidence type="ECO:0000256" key="2">
    <source>
        <dbReference type="ARBA" id="ARBA00004389"/>
    </source>
</evidence>
<feature type="compositionally biased region" description="Basic and acidic residues" evidence="16">
    <location>
        <begin position="133"/>
        <end position="155"/>
    </location>
</feature>
<evidence type="ECO:0000256" key="4">
    <source>
        <dbReference type="ARBA" id="ARBA00022692"/>
    </source>
</evidence>
<keyword evidence="13" id="KW-0539">Nucleus</keyword>
<dbReference type="GO" id="GO:0006986">
    <property type="term" value="P:response to unfolded protein"/>
    <property type="evidence" value="ECO:0007669"/>
    <property type="project" value="UniProtKB-KW"/>
</dbReference>
<organism evidence="18 19">
    <name type="scientific">Elaeis guineensis var. tenera</name>
    <name type="common">Oil palm</name>
    <dbReference type="NCBI Taxonomy" id="51953"/>
    <lineage>
        <taxon>Eukaryota</taxon>
        <taxon>Viridiplantae</taxon>
        <taxon>Streptophyta</taxon>
        <taxon>Embryophyta</taxon>
        <taxon>Tracheophyta</taxon>
        <taxon>Spermatophyta</taxon>
        <taxon>Magnoliopsida</taxon>
        <taxon>Liliopsida</taxon>
        <taxon>Arecaceae</taxon>
        <taxon>Arecoideae</taxon>
        <taxon>Cocoseae</taxon>
        <taxon>Elaeidinae</taxon>
        <taxon>Elaeis</taxon>
    </lineage>
</organism>
<comment type="subcellular location">
    <subcellularLocation>
        <location evidence="2">Endoplasmic reticulum membrane</location>
        <topology evidence="2">Single-pass membrane protein</topology>
    </subcellularLocation>
    <subcellularLocation>
        <location evidence="1">Nucleus</location>
    </subcellularLocation>
</comment>
<keyword evidence="12" id="KW-0834">Unfolded protein response</keyword>
<accession>A0A6I9S7C8</accession>
<dbReference type="FunFam" id="1.20.5.170:FF:000085">
    <property type="entry name" value="bZIP transcription factor 49"/>
    <property type="match status" value="1"/>
</dbReference>
<dbReference type="AlphaFoldDB" id="A0A6I9S7C8"/>
<feature type="coiled-coil region" evidence="15">
    <location>
        <begin position="214"/>
        <end position="248"/>
    </location>
</feature>
<keyword evidence="7" id="KW-0805">Transcription regulation</keyword>
<feature type="domain" description="BZIP" evidence="17">
    <location>
        <begin position="189"/>
        <end position="249"/>
    </location>
</feature>
<evidence type="ECO:0000256" key="6">
    <source>
        <dbReference type="ARBA" id="ARBA00022989"/>
    </source>
</evidence>
<evidence type="ECO:0000256" key="15">
    <source>
        <dbReference type="SAM" id="Coils"/>
    </source>
</evidence>
<feature type="region of interest" description="Disordered" evidence="16">
    <location>
        <begin position="1"/>
        <end position="30"/>
    </location>
</feature>
<feature type="region of interest" description="Disordered" evidence="16">
    <location>
        <begin position="58"/>
        <end position="207"/>
    </location>
</feature>
<feature type="region of interest" description="Disordered" evidence="16">
    <location>
        <begin position="501"/>
        <end position="529"/>
    </location>
</feature>
<evidence type="ECO:0000256" key="16">
    <source>
        <dbReference type="SAM" id="MobiDB-lite"/>
    </source>
</evidence>
<gene>
    <name evidence="19" type="primary">LOC105057834</name>
</gene>
<comment type="similarity">
    <text evidence="3">Belongs to the bZIP family.</text>
</comment>
<evidence type="ECO:0000256" key="13">
    <source>
        <dbReference type="ARBA" id="ARBA00023242"/>
    </source>
</evidence>
<keyword evidence="4" id="KW-0812">Transmembrane</keyword>
<feature type="compositionally biased region" description="Basic and acidic residues" evidence="16">
    <location>
        <begin position="465"/>
        <end position="480"/>
    </location>
</feature>
<evidence type="ECO:0000256" key="8">
    <source>
        <dbReference type="ARBA" id="ARBA00023125"/>
    </source>
</evidence>
<protein>
    <submittedName>
        <fullName evidence="19">BZIP transcription factor 39</fullName>
    </submittedName>
</protein>
<feature type="compositionally biased region" description="Polar residues" evidence="16">
    <location>
        <begin position="159"/>
        <end position="170"/>
    </location>
</feature>
<keyword evidence="18" id="KW-1185">Reference proteome</keyword>
<dbReference type="Pfam" id="PF00170">
    <property type="entry name" value="bZIP_1"/>
    <property type="match status" value="1"/>
</dbReference>
<dbReference type="GO" id="GO:0003677">
    <property type="term" value="F:DNA binding"/>
    <property type="evidence" value="ECO:0007669"/>
    <property type="project" value="UniProtKB-KW"/>
</dbReference>
<evidence type="ECO:0000256" key="1">
    <source>
        <dbReference type="ARBA" id="ARBA00004123"/>
    </source>
</evidence>
<evidence type="ECO:0000256" key="10">
    <source>
        <dbReference type="ARBA" id="ARBA00023163"/>
    </source>
</evidence>
<dbReference type="KEGG" id="egu:105057834"/>
<dbReference type="OrthoDB" id="295274at2759"/>
<dbReference type="SUPFAM" id="SSF57959">
    <property type="entry name" value="Leucine zipper domain"/>
    <property type="match status" value="1"/>
</dbReference>
<dbReference type="CDD" id="cd14704">
    <property type="entry name" value="bZIP_HY5-like"/>
    <property type="match status" value="1"/>
</dbReference>
<name>A0A6I9S7C8_ELAGV</name>
<dbReference type="PANTHER" id="PTHR47416:SF3">
    <property type="entry name" value="BZIP TRANSCRIPTION FACTOR 17-RELATED"/>
    <property type="match status" value="1"/>
</dbReference>
<proteinExistence type="inferred from homology"/>
<keyword evidence="11" id="KW-0325">Glycoprotein</keyword>